<dbReference type="CDD" id="cd00397">
    <property type="entry name" value="DNA_BRE_C"/>
    <property type="match status" value="1"/>
</dbReference>
<dbReference type="InterPro" id="IPR002104">
    <property type="entry name" value="Integrase_catalytic"/>
</dbReference>
<dbReference type="KEGG" id="lfa:LFA_pA0200"/>
<dbReference type="PANTHER" id="PTHR30349">
    <property type="entry name" value="PHAGE INTEGRASE-RELATED"/>
    <property type="match status" value="1"/>
</dbReference>
<keyword evidence="6" id="KW-0614">Plasmid</keyword>
<evidence type="ECO:0000313" key="6">
    <source>
        <dbReference type="EMBL" id="CEG59298.1"/>
    </source>
</evidence>
<dbReference type="GO" id="GO:0015074">
    <property type="term" value="P:DNA integration"/>
    <property type="evidence" value="ECO:0007669"/>
    <property type="project" value="UniProtKB-KW"/>
</dbReference>
<evidence type="ECO:0000313" key="7">
    <source>
        <dbReference type="Proteomes" id="UP000032430"/>
    </source>
</evidence>
<sequence>MSKITLPIPTPLIDTCQHLKEKDWTKYIAPSFAPYDLGLCLDYLKQYENNNTTFESYRREVERLIQWAWLIEQKSLLDLKRQDIENYVQFCLDPPKSWIGFKKISRFITCNDERIPNPEWRPFVVTISKSSHKNGLKPEKQNYQLSQKAIREIFTILTSFYNYLALEEKVSLNPIALIKQKSKYIQKYQHQAQVMRLSEKQWQTCLATVKEMADSMPGKHERTLFIISALYLLYLRVSELCASERWTPEMRHFFKDSQGFWWFKTVGKGNKMRDIAVSDDMLSALQRYRTSMQLTPLPSINDQTPLLPKEKGNGGITSSRHIRSLIQECFDKTIDHLRNTGFAEEADSLESATVHWLRHTGISDDINIRGRPVAHVRDDAGHSSSATTDRYNDIDLIERHHSAKNKKLISKER</sequence>
<dbReference type="Gene3D" id="1.10.443.10">
    <property type="entry name" value="Intergrase catalytic core"/>
    <property type="match status" value="1"/>
</dbReference>
<evidence type="ECO:0000256" key="1">
    <source>
        <dbReference type="ARBA" id="ARBA00004496"/>
    </source>
</evidence>
<dbReference type="HOGENOM" id="CLU_027562_42_0_6"/>
<dbReference type="SUPFAM" id="SSF56349">
    <property type="entry name" value="DNA breaking-rejoining enzymes"/>
    <property type="match status" value="1"/>
</dbReference>
<dbReference type="PROSITE" id="PS51898">
    <property type="entry name" value="TYR_RECOMBINASE"/>
    <property type="match status" value="1"/>
</dbReference>
<evidence type="ECO:0000256" key="2">
    <source>
        <dbReference type="ARBA" id="ARBA00022908"/>
    </source>
</evidence>
<dbReference type="InterPro" id="IPR050090">
    <property type="entry name" value="Tyrosine_recombinase_XerCD"/>
</dbReference>
<dbReference type="InterPro" id="IPR011010">
    <property type="entry name" value="DNA_brk_join_enz"/>
</dbReference>
<protein>
    <submittedName>
        <fullName evidence="6">Phage integrase family protein</fullName>
    </submittedName>
</protein>
<dbReference type="EMBL" id="LN614828">
    <property type="protein sequence ID" value="CEG59298.1"/>
    <property type="molecule type" value="Genomic_DNA"/>
</dbReference>
<accession>A0A098GA32</accession>
<keyword evidence="2" id="KW-0229">DNA integration</keyword>
<dbReference type="Gene3D" id="1.10.150.130">
    <property type="match status" value="1"/>
</dbReference>
<keyword evidence="7" id="KW-1185">Reference proteome</keyword>
<dbReference type="AlphaFoldDB" id="A0A098GA32"/>
<evidence type="ECO:0000259" key="5">
    <source>
        <dbReference type="PROSITE" id="PS51898"/>
    </source>
</evidence>
<dbReference type="Pfam" id="PF00589">
    <property type="entry name" value="Phage_integrase"/>
    <property type="match status" value="1"/>
</dbReference>
<dbReference type="OrthoDB" id="8610787at2"/>
<keyword evidence="3" id="KW-0238">DNA-binding</keyword>
<dbReference type="Proteomes" id="UP000032430">
    <property type="component" value="Plasmid II"/>
</dbReference>
<dbReference type="RefSeq" id="WP_052674078.1">
    <property type="nucleotide sequence ID" value="NZ_LN614828.1"/>
</dbReference>
<proteinExistence type="predicted"/>
<evidence type="ECO:0000256" key="4">
    <source>
        <dbReference type="ARBA" id="ARBA00023172"/>
    </source>
</evidence>
<organism evidence="6 7">
    <name type="scientific">Legionella fallonii LLAP-10</name>
    <dbReference type="NCBI Taxonomy" id="1212491"/>
    <lineage>
        <taxon>Bacteria</taxon>
        <taxon>Pseudomonadati</taxon>
        <taxon>Pseudomonadota</taxon>
        <taxon>Gammaproteobacteria</taxon>
        <taxon>Legionellales</taxon>
        <taxon>Legionellaceae</taxon>
        <taxon>Legionella</taxon>
    </lineage>
</organism>
<name>A0A098GA32_9GAMM</name>
<geneLocation type="plasmid" evidence="7">
    <name>LLAP10_pA</name>
</geneLocation>
<dbReference type="PANTHER" id="PTHR30349:SF77">
    <property type="entry name" value="TYROSINE RECOMBINASE XERC"/>
    <property type="match status" value="1"/>
</dbReference>
<dbReference type="InterPro" id="IPR013762">
    <property type="entry name" value="Integrase-like_cat_sf"/>
</dbReference>
<feature type="domain" description="Tyr recombinase" evidence="5">
    <location>
        <begin position="192"/>
        <end position="405"/>
    </location>
</feature>
<dbReference type="InterPro" id="IPR010998">
    <property type="entry name" value="Integrase_recombinase_N"/>
</dbReference>
<comment type="subcellular location">
    <subcellularLocation>
        <location evidence="1">Cytoplasm</location>
    </subcellularLocation>
</comment>
<dbReference type="GO" id="GO:0005737">
    <property type="term" value="C:cytoplasm"/>
    <property type="evidence" value="ECO:0007669"/>
    <property type="project" value="UniProtKB-SubCell"/>
</dbReference>
<gene>
    <name evidence="6" type="ORF">LFA_pA0200</name>
</gene>
<dbReference type="GO" id="GO:0003677">
    <property type="term" value="F:DNA binding"/>
    <property type="evidence" value="ECO:0007669"/>
    <property type="project" value="UniProtKB-KW"/>
</dbReference>
<reference evidence="7" key="1">
    <citation type="submission" date="2014-09" db="EMBL/GenBank/DDBJ databases">
        <authorList>
            <person name="Gomez-Valero L."/>
        </authorList>
    </citation>
    <scope>NUCLEOTIDE SEQUENCE [LARGE SCALE GENOMIC DNA]</scope>
    <source>
        <strain evidence="7">ATCC700992</strain>
        <plasmid evidence="7">LLAP10_pA</plasmid>
    </source>
</reference>
<keyword evidence="4" id="KW-0233">DNA recombination</keyword>
<dbReference type="GO" id="GO:0006310">
    <property type="term" value="P:DNA recombination"/>
    <property type="evidence" value="ECO:0007669"/>
    <property type="project" value="UniProtKB-KW"/>
</dbReference>
<evidence type="ECO:0000256" key="3">
    <source>
        <dbReference type="ARBA" id="ARBA00023125"/>
    </source>
</evidence>